<evidence type="ECO:0000256" key="1">
    <source>
        <dbReference type="ARBA" id="ARBA00022553"/>
    </source>
</evidence>
<dbReference type="PROSITE" id="PS50110">
    <property type="entry name" value="RESPONSE_REGULATORY"/>
    <property type="match status" value="1"/>
</dbReference>
<dbReference type="GO" id="GO:0003677">
    <property type="term" value="F:DNA binding"/>
    <property type="evidence" value="ECO:0007669"/>
    <property type="project" value="UniProtKB-KW"/>
</dbReference>
<dbReference type="GO" id="GO:0006355">
    <property type="term" value="P:regulation of DNA-templated transcription"/>
    <property type="evidence" value="ECO:0007669"/>
    <property type="project" value="InterPro"/>
</dbReference>
<keyword evidence="4" id="KW-0804">Transcription</keyword>
<keyword evidence="1 5" id="KW-0597">Phosphoprotein</keyword>
<dbReference type="SMART" id="SM00448">
    <property type="entry name" value="REC"/>
    <property type="match status" value="1"/>
</dbReference>
<accession>A0AAU7LTB5</accession>
<dbReference type="InterPro" id="IPR000792">
    <property type="entry name" value="Tscrpt_reg_LuxR_C"/>
</dbReference>
<reference evidence="8" key="1">
    <citation type="submission" date="2024-05" db="EMBL/GenBank/DDBJ databases">
        <authorList>
            <person name="Bunk B."/>
            <person name="Swiderski J."/>
            <person name="Sproer C."/>
            <person name="Thiel V."/>
        </authorList>
    </citation>
    <scope>NUCLEOTIDE SEQUENCE</scope>
    <source>
        <strain evidence="8">DSM 17735</strain>
    </source>
</reference>
<dbReference type="AlphaFoldDB" id="A0AAU7LTB5"/>
<dbReference type="Gene3D" id="3.40.50.2300">
    <property type="match status" value="1"/>
</dbReference>
<sequence>MQETIRLILVDDHPFVRDGVRMRLEATDDIRVVGEAGSVDEAMQIATDLGDERAPHIVLTDISMRGMSGIELAALFQHHFPGIDVLVLSMHNNLEYVKRAIESGAKGYVLKDAPAQELVNAIRAVHAGETFFSPELQQYTEGFRASSGGNSPLTPKESATLAWLACGYSNKQIARELNMSVRTVETHRLNLRRKLRITGQAELVKYAIDHMLPLKKLQATRDEV</sequence>
<dbReference type="CDD" id="cd06170">
    <property type="entry name" value="LuxR_C_like"/>
    <property type="match status" value="1"/>
</dbReference>
<dbReference type="SMART" id="SM00421">
    <property type="entry name" value="HTH_LUXR"/>
    <property type="match status" value="1"/>
</dbReference>
<evidence type="ECO:0000256" key="3">
    <source>
        <dbReference type="ARBA" id="ARBA00023125"/>
    </source>
</evidence>
<dbReference type="SUPFAM" id="SSF52172">
    <property type="entry name" value="CheY-like"/>
    <property type="match status" value="1"/>
</dbReference>
<dbReference type="PANTHER" id="PTHR43214">
    <property type="entry name" value="TWO-COMPONENT RESPONSE REGULATOR"/>
    <property type="match status" value="1"/>
</dbReference>
<name>A0AAU7LTB5_9BURK</name>
<dbReference type="InterPro" id="IPR058245">
    <property type="entry name" value="NreC/VraR/RcsB-like_REC"/>
</dbReference>
<proteinExistence type="predicted"/>
<dbReference type="PROSITE" id="PS50043">
    <property type="entry name" value="HTH_LUXR_2"/>
    <property type="match status" value="1"/>
</dbReference>
<feature type="domain" description="HTH luxR-type" evidence="6">
    <location>
        <begin position="146"/>
        <end position="211"/>
    </location>
</feature>
<dbReference type="EMBL" id="CP157675">
    <property type="protein sequence ID" value="XBP70884.1"/>
    <property type="molecule type" value="Genomic_DNA"/>
</dbReference>
<feature type="domain" description="Response regulatory" evidence="7">
    <location>
        <begin position="6"/>
        <end position="126"/>
    </location>
</feature>
<keyword evidence="3" id="KW-0238">DNA-binding</keyword>
<evidence type="ECO:0000256" key="4">
    <source>
        <dbReference type="ARBA" id="ARBA00023163"/>
    </source>
</evidence>
<protein>
    <submittedName>
        <fullName evidence="8">Response regulator transcription factor</fullName>
    </submittedName>
</protein>
<evidence type="ECO:0000259" key="6">
    <source>
        <dbReference type="PROSITE" id="PS50043"/>
    </source>
</evidence>
<dbReference type="InterPro" id="IPR001789">
    <property type="entry name" value="Sig_transdc_resp-reg_receiver"/>
</dbReference>
<organism evidence="8">
    <name type="scientific">Polaromonas hydrogenivorans</name>
    <dbReference type="NCBI Taxonomy" id="335476"/>
    <lineage>
        <taxon>Bacteria</taxon>
        <taxon>Pseudomonadati</taxon>
        <taxon>Pseudomonadota</taxon>
        <taxon>Betaproteobacteria</taxon>
        <taxon>Burkholderiales</taxon>
        <taxon>Comamonadaceae</taxon>
        <taxon>Polaromonas</taxon>
    </lineage>
</organism>
<dbReference type="PROSITE" id="PS00622">
    <property type="entry name" value="HTH_LUXR_1"/>
    <property type="match status" value="1"/>
</dbReference>
<dbReference type="Pfam" id="PF00072">
    <property type="entry name" value="Response_reg"/>
    <property type="match status" value="1"/>
</dbReference>
<dbReference type="InterPro" id="IPR039420">
    <property type="entry name" value="WalR-like"/>
</dbReference>
<dbReference type="RefSeq" id="WP_349280209.1">
    <property type="nucleotide sequence ID" value="NZ_CBCSCU010000019.1"/>
</dbReference>
<dbReference type="Pfam" id="PF00196">
    <property type="entry name" value="GerE"/>
    <property type="match status" value="1"/>
</dbReference>
<evidence type="ECO:0000259" key="7">
    <source>
        <dbReference type="PROSITE" id="PS50110"/>
    </source>
</evidence>
<keyword evidence="2" id="KW-0805">Transcription regulation</keyword>
<evidence type="ECO:0000256" key="2">
    <source>
        <dbReference type="ARBA" id="ARBA00023015"/>
    </source>
</evidence>
<dbReference type="InterPro" id="IPR016032">
    <property type="entry name" value="Sig_transdc_resp-reg_C-effctor"/>
</dbReference>
<feature type="modified residue" description="4-aspartylphosphate" evidence="5">
    <location>
        <position position="61"/>
    </location>
</feature>
<evidence type="ECO:0000313" key="8">
    <source>
        <dbReference type="EMBL" id="XBP70884.1"/>
    </source>
</evidence>
<dbReference type="SUPFAM" id="SSF46894">
    <property type="entry name" value="C-terminal effector domain of the bipartite response regulators"/>
    <property type="match status" value="1"/>
</dbReference>
<gene>
    <name evidence="8" type="ORF">ABLV49_03480</name>
</gene>
<dbReference type="PRINTS" id="PR00038">
    <property type="entry name" value="HTHLUXR"/>
</dbReference>
<evidence type="ECO:0000256" key="5">
    <source>
        <dbReference type="PROSITE-ProRule" id="PRU00169"/>
    </source>
</evidence>
<dbReference type="InterPro" id="IPR011006">
    <property type="entry name" value="CheY-like_superfamily"/>
</dbReference>
<dbReference type="GO" id="GO:0000160">
    <property type="term" value="P:phosphorelay signal transduction system"/>
    <property type="evidence" value="ECO:0007669"/>
    <property type="project" value="InterPro"/>
</dbReference>
<dbReference type="PANTHER" id="PTHR43214:SF41">
    <property type="entry name" value="NITRATE_NITRITE RESPONSE REGULATOR PROTEIN NARP"/>
    <property type="match status" value="1"/>
</dbReference>
<dbReference type="CDD" id="cd17535">
    <property type="entry name" value="REC_NarL-like"/>
    <property type="match status" value="1"/>
</dbReference>